<dbReference type="PANTHER" id="PTHR22600">
    <property type="entry name" value="BETA-HEXOSAMINIDASE"/>
    <property type="match status" value="1"/>
</dbReference>
<comment type="similarity">
    <text evidence="2">Belongs to the glycosyl hydrolase 20 family.</text>
</comment>
<dbReference type="GO" id="GO:0004563">
    <property type="term" value="F:beta-N-acetylhexosaminidase activity"/>
    <property type="evidence" value="ECO:0007669"/>
    <property type="project" value="UniProtKB-EC"/>
</dbReference>
<feature type="domain" description="Glycoside hydrolase family 20 catalytic" evidence="7">
    <location>
        <begin position="177"/>
        <end position="489"/>
    </location>
</feature>
<dbReference type="SUPFAM" id="SSF55545">
    <property type="entry name" value="beta-N-acetylhexosaminidase-like domain"/>
    <property type="match status" value="1"/>
</dbReference>
<dbReference type="EC" id="3.2.1.52" evidence="3"/>
<dbReference type="STRING" id="555500.I215_08231"/>
<keyword evidence="10" id="KW-1185">Reference proteome</keyword>
<evidence type="ECO:0000256" key="4">
    <source>
        <dbReference type="ARBA" id="ARBA00022801"/>
    </source>
</evidence>
<dbReference type="PANTHER" id="PTHR22600:SF57">
    <property type="entry name" value="BETA-N-ACETYLHEXOSAMINIDASE"/>
    <property type="match status" value="1"/>
</dbReference>
<dbReference type="InterPro" id="IPR015882">
    <property type="entry name" value="HEX_bac_N"/>
</dbReference>
<dbReference type="PRINTS" id="PR00738">
    <property type="entry name" value="GLHYDRLASE20"/>
</dbReference>
<dbReference type="InterPro" id="IPR029018">
    <property type="entry name" value="Hex-like_dom2"/>
</dbReference>
<evidence type="ECO:0000256" key="1">
    <source>
        <dbReference type="ARBA" id="ARBA00001231"/>
    </source>
</evidence>
<evidence type="ECO:0000256" key="2">
    <source>
        <dbReference type="ARBA" id="ARBA00006285"/>
    </source>
</evidence>
<comment type="caution">
    <text evidence="9">The sequence shown here is derived from an EMBL/GenBank/DDBJ whole genome shotgun (WGS) entry which is preliminary data.</text>
</comment>
<dbReference type="InterPro" id="IPR025705">
    <property type="entry name" value="Beta_hexosaminidase_sua/sub"/>
</dbReference>
<reference evidence="9 10" key="1">
    <citation type="journal article" date="2012" name="J. Bacteriol.">
        <title>Genome Sequence of Galbibacter marinum Type Strain ck-I2-15.</title>
        <authorList>
            <person name="Lai Q."/>
            <person name="Li C."/>
            <person name="Shao Z."/>
        </authorList>
    </citation>
    <scope>NUCLEOTIDE SEQUENCE [LARGE SCALE GENOMIC DNA]</scope>
    <source>
        <strain evidence="10">ck-I2-15</strain>
    </source>
</reference>
<dbReference type="PIRSF" id="PIRSF001093">
    <property type="entry name" value="B-hxosamndse_ab_euk"/>
    <property type="match status" value="1"/>
</dbReference>
<keyword evidence="4" id="KW-0378">Hydrolase</keyword>
<dbReference type="eggNOG" id="COG3525">
    <property type="taxonomic scope" value="Bacteria"/>
</dbReference>
<dbReference type="RefSeq" id="WP_008991501.1">
    <property type="nucleotide sequence ID" value="NZ_AMSG01000009.1"/>
</dbReference>
<dbReference type="CDD" id="cd06568">
    <property type="entry name" value="GH20_SpHex_like"/>
    <property type="match status" value="1"/>
</dbReference>
<evidence type="ECO:0000313" key="10">
    <source>
        <dbReference type="Proteomes" id="UP000007364"/>
    </source>
</evidence>
<dbReference type="PATRIC" id="fig|555500.3.peg.1707"/>
<feature type="domain" description="Beta-hexosaminidase bacterial type N-terminal" evidence="8">
    <location>
        <begin position="44"/>
        <end position="174"/>
    </location>
</feature>
<dbReference type="InterPro" id="IPR015883">
    <property type="entry name" value="Glyco_hydro_20_cat"/>
</dbReference>
<dbReference type="OrthoDB" id="9763537at2"/>
<organism evidence="9 10">
    <name type="scientific">Galbibacter marinus</name>
    <dbReference type="NCBI Taxonomy" id="555500"/>
    <lineage>
        <taxon>Bacteria</taxon>
        <taxon>Pseudomonadati</taxon>
        <taxon>Bacteroidota</taxon>
        <taxon>Flavobacteriia</taxon>
        <taxon>Flavobacteriales</taxon>
        <taxon>Flavobacteriaceae</taxon>
        <taxon>Galbibacter</taxon>
    </lineage>
</organism>
<dbReference type="Pfam" id="PF00728">
    <property type="entry name" value="Glyco_hydro_20"/>
    <property type="match status" value="1"/>
</dbReference>
<proteinExistence type="inferred from homology"/>
<dbReference type="Gene3D" id="3.20.20.80">
    <property type="entry name" value="Glycosidases"/>
    <property type="match status" value="1"/>
</dbReference>
<comment type="catalytic activity">
    <reaction evidence="1">
        <text>Hydrolysis of terminal non-reducing N-acetyl-D-hexosamine residues in N-acetyl-beta-D-hexosaminides.</text>
        <dbReference type="EC" id="3.2.1.52"/>
    </reaction>
</comment>
<evidence type="ECO:0000259" key="7">
    <source>
        <dbReference type="Pfam" id="PF00728"/>
    </source>
</evidence>
<evidence type="ECO:0000256" key="5">
    <source>
        <dbReference type="ARBA" id="ARBA00023295"/>
    </source>
</evidence>
<dbReference type="EMBL" id="AMSG01000009">
    <property type="protein sequence ID" value="EKF55217.1"/>
    <property type="molecule type" value="Genomic_DNA"/>
</dbReference>
<evidence type="ECO:0000256" key="6">
    <source>
        <dbReference type="PIRSR" id="PIRSR625705-1"/>
    </source>
</evidence>
<evidence type="ECO:0000313" key="9">
    <source>
        <dbReference type="EMBL" id="EKF55217.1"/>
    </source>
</evidence>
<dbReference type="AlphaFoldDB" id="K2QKI8"/>
<dbReference type="Gene3D" id="3.30.379.10">
    <property type="entry name" value="Chitobiase/beta-hexosaminidase domain 2-like"/>
    <property type="match status" value="1"/>
</dbReference>
<feature type="active site" description="Proton donor" evidence="6">
    <location>
        <position position="340"/>
    </location>
</feature>
<dbReference type="InterPro" id="IPR017853">
    <property type="entry name" value="GH"/>
</dbReference>
<protein>
    <recommendedName>
        <fullName evidence="3">beta-N-acetylhexosaminidase</fullName>
        <ecNumber evidence="3">3.2.1.52</ecNumber>
    </recommendedName>
</protein>
<dbReference type="GO" id="GO:0030203">
    <property type="term" value="P:glycosaminoglycan metabolic process"/>
    <property type="evidence" value="ECO:0007669"/>
    <property type="project" value="TreeGrafter"/>
</dbReference>
<evidence type="ECO:0000259" key="8">
    <source>
        <dbReference type="Pfam" id="PF02838"/>
    </source>
</evidence>
<keyword evidence="5" id="KW-0326">Glycosidase</keyword>
<dbReference type="GO" id="GO:0016020">
    <property type="term" value="C:membrane"/>
    <property type="evidence" value="ECO:0007669"/>
    <property type="project" value="TreeGrafter"/>
</dbReference>
<accession>K2QKI8</accession>
<evidence type="ECO:0000256" key="3">
    <source>
        <dbReference type="ARBA" id="ARBA00012663"/>
    </source>
</evidence>
<dbReference type="SUPFAM" id="SSF51445">
    <property type="entry name" value="(Trans)glycosidases"/>
    <property type="match status" value="1"/>
</dbReference>
<sequence length="531" mass="59934">MKQLKINLKNHLAFDFKIWCIAAITLCVYSCAKPTPQASLEERSLIPTPVSVQALEGTFQITSNTQFYIQDTLQKTTVEFMDKLVTATGFNLKVNALPSSEPSEGVVIKLSDQVSQKEGYALKVSADKLVLQASTPAGIYRGLQTVVQLLPSAIVANEESPIDWLIPAVEITDYPLYEYRAAMLDVARHFFSVDDVKKYIDYIAAYKMNNLHIHLTDDQGWRIEIKSWPELTGIGASTQVGGGEGGFYTQEQYTEIVQYAAQRYINIVPEIDMPGHTNSALASYPELNCDGKATEPYTGIEVGFSTLCIDKDITYEFIDDVIRELAALTPGEYIHIGGDESHSTEPEDFIFFMEKAQQIAKDHGKKAIGWDEISNAELLDETLVQFWAKDENAKAAVKQGNKLIVSKAAKAYMDMKYDTLTPIGLNWAGLINVETGYDWDPASLVEGIDRDDIYGVEAPLWGETLTSMRDVEYLMFPRILGYAEIGWSQDSLRNWDTYKERLAKQHHRFELMDINYYQSKEIDWDKLEFLD</sequence>
<dbReference type="GO" id="GO:0005975">
    <property type="term" value="P:carbohydrate metabolic process"/>
    <property type="evidence" value="ECO:0007669"/>
    <property type="project" value="InterPro"/>
</dbReference>
<dbReference type="Proteomes" id="UP000007364">
    <property type="component" value="Unassembled WGS sequence"/>
</dbReference>
<dbReference type="Pfam" id="PF02838">
    <property type="entry name" value="Glyco_hydro_20b"/>
    <property type="match status" value="1"/>
</dbReference>
<gene>
    <name evidence="9" type="ORF">I215_08231</name>
</gene>
<name>K2QKI8_9FLAO</name>